<evidence type="ECO:0000256" key="2">
    <source>
        <dbReference type="ARBA" id="ARBA00023054"/>
    </source>
</evidence>
<name>A0A2T9YKD3_9FUNG</name>
<evidence type="ECO:0000313" key="4">
    <source>
        <dbReference type="Proteomes" id="UP000245383"/>
    </source>
</evidence>
<keyword evidence="4" id="KW-1185">Reference proteome</keyword>
<dbReference type="STRING" id="133385.A0A2T9YKD3"/>
<dbReference type="InterPro" id="IPR010754">
    <property type="entry name" value="OPA3-like"/>
</dbReference>
<dbReference type="Pfam" id="PF07047">
    <property type="entry name" value="OPA3"/>
    <property type="match status" value="1"/>
</dbReference>
<proteinExistence type="inferred from homology"/>
<dbReference type="OrthoDB" id="2129069at2759"/>
<comment type="caution">
    <text evidence="3">The sequence shown here is derived from an EMBL/GenBank/DDBJ whole genome shotgun (WGS) entry which is preliminary data.</text>
</comment>
<keyword evidence="2" id="KW-0175">Coiled coil</keyword>
<evidence type="ECO:0008006" key="5">
    <source>
        <dbReference type="Google" id="ProtNLM"/>
    </source>
</evidence>
<sequence>MSTIKLATLFIKTLTKPVAKQLKGYAKTNKTFKNFCFKLAQTLHKAERSWKLQIRGFKPEAVRPLNEAKAVDNGAEFIGEAFIFSVAALIILLEAHRQRTVSKKEKKRLEDRLEYLESLPNEIIRLEQAIDMLAAEFKGSGADIIQIRSIAYNDIKPDSKNCENIV</sequence>
<protein>
    <recommendedName>
        <fullName evidence="5">OPA3-like protein</fullName>
    </recommendedName>
</protein>
<reference evidence="3 4" key="1">
    <citation type="journal article" date="2018" name="MBio">
        <title>Comparative Genomics Reveals the Core Gene Toolbox for the Fungus-Insect Symbiosis.</title>
        <authorList>
            <person name="Wang Y."/>
            <person name="Stata M."/>
            <person name="Wang W."/>
            <person name="Stajich J.E."/>
            <person name="White M.M."/>
            <person name="Moncalvo J.M."/>
        </authorList>
    </citation>
    <scope>NUCLEOTIDE SEQUENCE [LARGE SCALE GENOMIC DNA]</scope>
    <source>
        <strain evidence="3 4">SWE-8-4</strain>
    </source>
</reference>
<gene>
    <name evidence="3" type="ORF">BB561_003610</name>
</gene>
<dbReference type="PANTHER" id="PTHR12499">
    <property type="entry name" value="OPTIC ATROPHY 3 PROTEIN OPA3"/>
    <property type="match status" value="1"/>
</dbReference>
<comment type="similarity">
    <text evidence="1">Belongs to the OPA3 family.</text>
</comment>
<dbReference type="GO" id="GO:0005739">
    <property type="term" value="C:mitochondrion"/>
    <property type="evidence" value="ECO:0007669"/>
    <property type="project" value="TreeGrafter"/>
</dbReference>
<accession>A0A2T9YKD3</accession>
<dbReference type="EMBL" id="MBFR01000149">
    <property type="protein sequence ID" value="PVU92802.1"/>
    <property type="molecule type" value="Genomic_DNA"/>
</dbReference>
<organism evidence="3 4">
    <name type="scientific">Smittium simulii</name>
    <dbReference type="NCBI Taxonomy" id="133385"/>
    <lineage>
        <taxon>Eukaryota</taxon>
        <taxon>Fungi</taxon>
        <taxon>Fungi incertae sedis</taxon>
        <taxon>Zoopagomycota</taxon>
        <taxon>Kickxellomycotina</taxon>
        <taxon>Harpellomycetes</taxon>
        <taxon>Harpellales</taxon>
        <taxon>Legeriomycetaceae</taxon>
        <taxon>Smittium</taxon>
    </lineage>
</organism>
<dbReference type="Proteomes" id="UP000245383">
    <property type="component" value="Unassembled WGS sequence"/>
</dbReference>
<evidence type="ECO:0000256" key="1">
    <source>
        <dbReference type="ARBA" id="ARBA00007584"/>
    </source>
</evidence>
<dbReference type="AlphaFoldDB" id="A0A2T9YKD3"/>
<evidence type="ECO:0000313" key="3">
    <source>
        <dbReference type="EMBL" id="PVU92802.1"/>
    </source>
</evidence>
<dbReference type="PANTHER" id="PTHR12499:SF0">
    <property type="entry name" value="OPTIC ATROPHY 3 PROTEIN"/>
    <property type="match status" value="1"/>
</dbReference>
<dbReference type="GO" id="GO:0019216">
    <property type="term" value="P:regulation of lipid metabolic process"/>
    <property type="evidence" value="ECO:0007669"/>
    <property type="project" value="TreeGrafter"/>
</dbReference>